<dbReference type="Proteomes" id="UP000178724">
    <property type="component" value="Unassembled WGS sequence"/>
</dbReference>
<accession>A0A1F4Q269</accession>
<dbReference type="EMBL" id="METM01000016">
    <property type="protein sequence ID" value="OGB90045.1"/>
    <property type="molecule type" value="Genomic_DNA"/>
</dbReference>
<evidence type="ECO:0000313" key="2">
    <source>
        <dbReference type="EMBL" id="OGB90045.1"/>
    </source>
</evidence>
<gene>
    <name evidence="2" type="ORF">A2625_01765</name>
</gene>
<protein>
    <submittedName>
        <fullName evidence="2">Uncharacterized protein</fullName>
    </submittedName>
</protein>
<evidence type="ECO:0000313" key="3">
    <source>
        <dbReference type="Proteomes" id="UP000178724"/>
    </source>
</evidence>
<evidence type="ECO:0000256" key="1">
    <source>
        <dbReference type="SAM" id="MobiDB-lite"/>
    </source>
</evidence>
<comment type="caution">
    <text evidence="2">The sequence shown here is derived from an EMBL/GenBank/DDBJ whole genome shotgun (WGS) entry which is preliminary data.</text>
</comment>
<organism evidence="2 3">
    <name type="scientific">candidate division WOR-1 bacterium RIFCSPHIGHO2_01_FULL_53_15</name>
    <dbReference type="NCBI Taxonomy" id="1802564"/>
    <lineage>
        <taxon>Bacteria</taxon>
        <taxon>Bacillati</taxon>
        <taxon>Saganbacteria</taxon>
    </lineage>
</organism>
<dbReference type="AlphaFoldDB" id="A0A1F4Q269"/>
<sequence>MERERKNNLMAVGPDNNNQGPDLKALGLNSPMEVIDILGALKIDGQPVITDDKAVLDPNLKAQSVIKFFNENFNMKPNELPNLASVIKNDLKAGRLTFEA</sequence>
<proteinExistence type="predicted"/>
<feature type="region of interest" description="Disordered" evidence="1">
    <location>
        <begin position="1"/>
        <end position="21"/>
    </location>
</feature>
<name>A0A1F4Q269_UNCSA</name>
<reference evidence="2 3" key="1">
    <citation type="journal article" date="2016" name="Nat. Commun.">
        <title>Thousands of microbial genomes shed light on interconnected biogeochemical processes in an aquifer system.</title>
        <authorList>
            <person name="Anantharaman K."/>
            <person name="Brown C.T."/>
            <person name="Hug L.A."/>
            <person name="Sharon I."/>
            <person name="Castelle C.J."/>
            <person name="Probst A.J."/>
            <person name="Thomas B.C."/>
            <person name="Singh A."/>
            <person name="Wilkins M.J."/>
            <person name="Karaoz U."/>
            <person name="Brodie E.L."/>
            <person name="Williams K.H."/>
            <person name="Hubbard S.S."/>
            <person name="Banfield J.F."/>
        </authorList>
    </citation>
    <scope>NUCLEOTIDE SEQUENCE [LARGE SCALE GENOMIC DNA]</scope>
</reference>